<feature type="transmembrane region" description="Helical" evidence="5">
    <location>
        <begin position="286"/>
        <end position="305"/>
    </location>
</feature>
<name>A0A0L6TVF7_9FIRM</name>
<evidence type="ECO:0000259" key="6">
    <source>
        <dbReference type="Pfam" id="PF12698"/>
    </source>
</evidence>
<sequence length="375" mass="41154">MFLFNYRYRLKCIFKDRQLMFWTFLFPILLATLFNLAFANITSSDNFIKVNVAVVQNEALDQNPAFTQAITGADDLFVVQNTTRAEADALLQDNQIDGIITFDPDLNMVVNQSGLNQTIIRGFLDDYVQSNATIVTVVTENPGSLENGILNGISSRSEYLTAVSASQSAPDPIVNYFYALIAMTCLYGGFLGVKEVVAIQADLSAVGARINLAPTNKLTVFISSMLAATSVQMLELMILLTFISGVLGISFGDQFGYIALTCLLGSLTGVTFGACLAAVIKKGEGIKIGILIASTMTMSFLAGMMSTDIKYLVMTKVPILGYLNPANLITDSFYALYYYNTHTQFFTDILLLCGFTLLFSTITYFVLRRQKYASL</sequence>
<evidence type="ECO:0000256" key="4">
    <source>
        <dbReference type="ARBA" id="ARBA00023136"/>
    </source>
</evidence>
<feature type="transmembrane region" description="Helical" evidence="5">
    <location>
        <begin position="255"/>
        <end position="279"/>
    </location>
</feature>
<evidence type="ECO:0000256" key="3">
    <source>
        <dbReference type="ARBA" id="ARBA00022989"/>
    </source>
</evidence>
<evidence type="ECO:0000256" key="5">
    <source>
        <dbReference type="SAM" id="Phobius"/>
    </source>
</evidence>
<evidence type="ECO:0000256" key="1">
    <source>
        <dbReference type="ARBA" id="ARBA00004141"/>
    </source>
</evidence>
<proteinExistence type="predicted"/>
<keyword evidence="8" id="KW-1185">Reference proteome</keyword>
<feature type="transmembrane region" description="Helical" evidence="5">
    <location>
        <begin position="218"/>
        <end position="243"/>
    </location>
</feature>
<accession>A0A0L6TVF7</accession>
<dbReference type="PANTHER" id="PTHR43027:SF1">
    <property type="entry name" value="DOXORUBICIN RESISTANCE ABC TRANSPORTER PERMEASE PROTEIN DRRC-RELATED"/>
    <property type="match status" value="1"/>
</dbReference>
<feature type="transmembrane region" description="Helical" evidence="5">
    <location>
        <begin position="176"/>
        <end position="197"/>
    </location>
</feature>
<dbReference type="Pfam" id="PF12698">
    <property type="entry name" value="ABC2_membrane_3"/>
    <property type="match status" value="1"/>
</dbReference>
<dbReference type="InterPro" id="IPR052902">
    <property type="entry name" value="ABC-2_transporter"/>
</dbReference>
<feature type="domain" description="ABC-2 type transporter transmembrane" evidence="6">
    <location>
        <begin position="19"/>
        <end position="364"/>
    </location>
</feature>
<dbReference type="OrthoDB" id="9771731at2"/>
<evidence type="ECO:0000313" key="7">
    <source>
        <dbReference type="EMBL" id="KNZ40243.1"/>
    </source>
</evidence>
<comment type="subcellular location">
    <subcellularLocation>
        <location evidence="1">Membrane</location>
        <topology evidence="1">Multi-pass membrane protein</topology>
    </subcellularLocation>
</comment>
<dbReference type="GO" id="GO:0016020">
    <property type="term" value="C:membrane"/>
    <property type="evidence" value="ECO:0007669"/>
    <property type="project" value="UniProtKB-SubCell"/>
</dbReference>
<feature type="transmembrane region" description="Helical" evidence="5">
    <location>
        <begin position="345"/>
        <end position="367"/>
    </location>
</feature>
<dbReference type="PATRIC" id="fig|52689.4.peg.3664"/>
<dbReference type="RefSeq" id="WP_050741931.1">
    <property type="nucleotide sequence ID" value="NZ_LGYO01000072.1"/>
</dbReference>
<protein>
    <submittedName>
        <fullName evidence="7">ABC transporter</fullName>
    </submittedName>
</protein>
<keyword evidence="4 5" id="KW-0472">Membrane</keyword>
<dbReference type="AlphaFoldDB" id="A0A0L6TVF7"/>
<dbReference type="PANTHER" id="PTHR43027">
    <property type="entry name" value="DOXORUBICIN RESISTANCE ABC TRANSPORTER PERMEASE PROTEIN DRRC-RELATED"/>
    <property type="match status" value="1"/>
</dbReference>
<reference evidence="8" key="1">
    <citation type="submission" date="2015-07" db="EMBL/GenBank/DDBJ databases">
        <title>Draft genome sequence of Acetobacterium bakii DSM 8293, a potential psychrophilic chemical producer through syngas fermentation.</title>
        <authorList>
            <person name="Song Y."/>
            <person name="Hwang S."/>
            <person name="Cho B.-K."/>
        </authorList>
    </citation>
    <scope>NUCLEOTIDE SEQUENCE [LARGE SCALE GENOMIC DNA]</scope>
    <source>
        <strain evidence="8">DSM 8239</strain>
    </source>
</reference>
<gene>
    <name evidence="7" type="ORF">AKG39_18730</name>
</gene>
<evidence type="ECO:0000313" key="8">
    <source>
        <dbReference type="Proteomes" id="UP000036873"/>
    </source>
</evidence>
<dbReference type="STRING" id="52689.AKG39_18730"/>
<evidence type="ECO:0000256" key="2">
    <source>
        <dbReference type="ARBA" id="ARBA00022692"/>
    </source>
</evidence>
<organism evidence="7 8">
    <name type="scientific">Acetobacterium bakii</name>
    <dbReference type="NCBI Taxonomy" id="52689"/>
    <lineage>
        <taxon>Bacteria</taxon>
        <taxon>Bacillati</taxon>
        <taxon>Bacillota</taxon>
        <taxon>Clostridia</taxon>
        <taxon>Eubacteriales</taxon>
        <taxon>Eubacteriaceae</taxon>
        <taxon>Acetobacterium</taxon>
    </lineage>
</organism>
<keyword evidence="3 5" id="KW-1133">Transmembrane helix</keyword>
<dbReference type="InterPro" id="IPR013525">
    <property type="entry name" value="ABC2_TM"/>
</dbReference>
<comment type="caution">
    <text evidence="7">The sequence shown here is derived from an EMBL/GenBank/DDBJ whole genome shotgun (WGS) entry which is preliminary data.</text>
</comment>
<dbReference type="EMBL" id="LGYO01000072">
    <property type="protein sequence ID" value="KNZ40243.1"/>
    <property type="molecule type" value="Genomic_DNA"/>
</dbReference>
<dbReference type="GO" id="GO:0140359">
    <property type="term" value="F:ABC-type transporter activity"/>
    <property type="evidence" value="ECO:0007669"/>
    <property type="project" value="InterPro"/>
</dbReference>
<keyword evidence="2 5" id="KW-0812">Transmembrane</keyword>
<dbReference type="Proteomes" id="UP000036873">
    <property type="component" value="Unassembled WGS sequence"/>
</dbReference>